<dbReference type="AlphaFoldDB" id="A0AAN7AH53"/>
<keyword evidence="2" id="KW-0472">Membrane</keyword>
<comment type="caution">
    <text evidence="3">The sequence shown here is derived from an EMBL/GenBank/DDBJ whole genome shotgun (WGS) entry which is preliminary data.</text>
</comment>
<keyword evidence="2" id="KW-0812">Transmembrane</keyword>
<accession>A0AAN7AH53</accession>
<keyword evidence="2" id="KW-1133">Transmembrane helix</keyword>
<proteinExistence type="predicted"/>
<protein>
    <submittedName>
        <fullName evidence="3">Uncharacterized protein</fullName>
    </submittedName>
</protein>
<sequence>MAPTSLIPRGMEDHQWKPLDAALLALFIVLSSIGFTCLCINIYQRRLAQQRQDREIQNRLDNMGIWYGHYGRGGSGKCGGSGKQTSSSKTSSWTTFEKQHSSQALYELDEYKPSSPPPIKRT</sequence>
<evidence type="ECO:0000313" key="3">
    <source>
        <dbReference type="EMBL" id="KAK4188451.1"/>
    </source>
</evidence>
<evidence type="ECO:0000313" key="4">
    <source>
        <dbReference type="Proteomes" id="UP001302126"/>
    </source>
</evidence>
<organism evidence="3 4">
    <name type="scientific">Podospora australis</name>
    <dbReference type="NCBI Taxonomy" id="1536484"/>
    <lineage>
        <taxon>Eukaryota</taxon>
        <taxon>Fungi</taxon>
        <taxon>Dikarya</taxon>
        <taxon>Ascomycota</taxon>
        <taxon>Pezizomycotina</taxon>
        <taxon>Sordariomycetes</taxon>
        <taxon>Sordariomycetidae</taxon>
        <taxon>Sordariales</taxon>
        <taxon>Podosporaceae</taxon>
        <taxon>Podospora</taxon>
    </lineage>
</organism>
<evidence type="ECO:0000256" key="2">
    <source>
        <dbReference type="SAM" id="Phobius"/>
    </source>
</evidence>
<feature type="region of interest" description="Disordered" evidence="1">
    <location>
        <begin position="75"/>
        <end position="96"/>
    </location>
</feature>
<feature type="compositionally biased region" description="Low complexity" evidence="1">
    <location>
        <begin position="83"/>
        <end position="95"/>
    </location>
</feature>
<gene>
    <name evidence="3" type="ORF">QBC35DRAFT_451266</name>
</gene>
<dbReference type="Proteomes" id="UP001302126">
    <property type="component" value="Unassembled WGS sequence"/>
</dbReference>
<dbReference type="EMBL" id="MU864388">
    <property type="protein sequence ID" value="KAK4188451.1"/>
    <property type="molecule type" value="Genomic_DNA"/>
</dbReference>
<keyword evidence="4" id="KW-1185">Reference proteome</keyword>
<reference evidence="3" key="1">
    <citation type="journal article" date="2023" name="Mol. Phylogenet. Evol.">
        <title>Genome-scale phylogeny and comparative genomics of the fungal order Sordariales.</title>
        <authorList>
            <person name="Hensen N."/>
            <person name="Bonometti L."/>
            <person name="Westerberg I."/>
            <person name="Brannstrom I.O."/>
            <person name="Guillou S."/>
            <person name="Cros-Aarteil S."/>
            <person name="Calhoun S."/>
            <person name="Haridas S."/>
            <person name="Kuo A."/>
            <person name="Mondo S."/>
            <person name="Pangilinan J."/>
            <person name="Riley R."/>
            <person name="LaButti K."/>
            <person name="Andreopoulos B."/>
            <person name="Lipzen A."/>
            <person name="Chen C."/>
            <person name="Yan M."/>
            <person name="Daum C."/>
            <person name="Ng V."/>
            <person name="Clum A."/>
            <person name="Steindorff A."/>
            <person name="Ohm R.A."/>
            <person name="Martin F."/>
            <person name="Silar P."/>
            <person name="Natvig D.O."/>
            <person name="Lalanne C."/>
            <person name="Gautier V."/>
            <person name="Ament-Velasquez S.L."/>
            <person name="Kruys A."/>
            <person name="Hutchinson M.I."/>
            <person name="Powell A.J."/>
            <person name="Barry K."/>
            <person name="Miller A.N."/>
            <person name="Grigoriev I.V."/>
            <person name="Debuchy R."/>
            <person name="Gladieux P."/>
            <person name="Hiltunen Thoren M."/>
            <person name="Johannesson H."/>
        </authorList>
    </citation>
    <scope>NUCLEOTIDE SEQUENCE</scope>
    <source>
        <strain evidence="3">PSN309</strain>
    </source>
</reference>
<feature type="transmembrane region" description="Helical" evidence="2">
    <location>
        <begin position="21"/>
        <end position="43"/>
    </location>
</feature>
<reference evidence="3" key="2">
    <citation type="submission" date="2023-05" db="EMBL/GenBank/DDBJ databases">
        <authorList>
            <consortium name="Lawrence Berkeley National Laboratory"/>
            <person name="Steindorff A."/>
            <person name="Hensen N."/>
            <person name="Bonometti L."/>
            <person name="Westerberg I."/>
            <person name="Brannstrom I.O."/>
            <person name="Guillou S."/>
            <person name="Cros-Aarteil S."/>
            <person name="Calhoun S."/>
            <person name="Haridas S."/>
            <person name="Kuo A."/>
            <person name="Mondo S."/>
            <person name="Pangilinan J."/>
            <person name="Riley R."/>
            <person name="Labutti K."/>
            <person name="Andreopoulos B."/>
            <person name="Lipzen A."/>
            <person name="Chen C."/>
            <person name="Yanf M."/>
            <person name="Daum C."/>
            <person name="Ng V."/>
            <person name="Clum A."/>
            <person name="Ohm R."/>
            <person name="Martin F."/>
            <person name="Silar P."/>
            <person name="Natvig D."/>
            <person name="Lalanne C."/>
            <person name="Gautier V."/>
            <person name="Ament-Velasquez S.L."/>
            <person name="Kruys A."/>
            <person name="Hutchinson M.I."/>
            <person name="Powell A.J."/>
            <person name="Barry K."/>
            <person name="Miller A.N."/>
            <person name="Grigoriev I.V."/>
            <person name="Debuchy R."/>
            <person name="Gladieux P."/>
            <person name="Thoren M.H."/>
            <person name="Johannesson H."/>
        </authorList>
    </citation>
    <scope>NUCLEOTIDE SEQUENCE</scope>
    <source>
        <strain evidence="3">PSN309</strain>
    </source>
</reference>
<name>A0AAN7AH53_9PEZI</name>
<evidence type="ECO:0000256" key="1">
    <source>
        <dbReference type="SAM" id="MobiDB-lite"/>
    </source>
</evidence>